<dbReference type="Proteomes" id="UP001634394">
    <property type="component" value="Unassembled WGS sequence"/>
</dbReference>
<dbReference type="Pfam" id="PF00685">
    <property type="entry name" value="Sulfotransfer_1"/>
    <property type="match status" value="1"/>
</dbReference>
<keyword evidence="5" id="KW-1185">Reference proteome</keyword>
<accession>A0ABD3V6C4</accession>
<evidence type="ECO:0000313" key="4">
    <source>
        <dbReference type="EMBL" id="KAL3857025.1"/>
    </source>
</evidence>
<evidence type="ECO:0000313" key="5">
    <source>
        <dbReference type="Proteomes" id="UP001634394"/>
    </source>
</evidence>
<name>A0ABD3V6C4_SINWO</name>
<dbReference type="InterPro" id="IPR000863">
    <property type="entry name" value="Sulfotransferase_dom"/>
</dbReference>
<evidence type="ECO:0000259" key="3">
    <source>
        <dbReference type="Pfam" id="PF00685"/>
    </source>
</evidence>
<organism evidence="4 5">
    <name type="scientific">Sinanodonta woodiana</name>
    <name type="common">Chinese pond mussel</name>
    <name type="synonym">Anodonta woodiana</name>
    <dbReference type="NCBI Taxonomy" id="1069815"/>
    <lineage>
        <taxon>Eukaryota</taxon>
        <taxon>Metazoa</taxon>
        <taxon>Spiralia</taxon>
        <taxon>Lophotrochozoa</taxon>
        <taxon>Mollusca</taxon>
        <taxon>Bivalvia</taxon>
        <taxon>Autobranchia</taxon>
        <taxon>Heteroconchia</taxon>
        <taxon>Palaeoheterodonta</taxon>
        <taxon>Unionida</taxon>
        <taxon>Unionoidea</taxon>
        <taxon>Unionidae</taxon>
        <taxon>Unioninae</taxon>
        <taxon>Sinanodonta</taxon>
    </lineage>
</organism>
<dbReference type="InterPro" id="IPR027417">
    <property type="entry name" value="P-loop_NTPase"/>
</dbReference>
<gene>
    <name evidence="4" type="ORF">ACJMK2_011726</name>
</gene>
<comment type="similarity">
    <text evidence="1">Belongs to the sulfotransferase 1 family.</text>
</comment>
<protein>
    <recommendedName>
        <fullName evidence="3">Sulfotransferase domain-containing protein</fullName>
    </recommendedName>
</protein>
<feature type="domain" description="Sulfotransferase" evidence="3">
    <location>
        <begin position="46"/>
        <end position="289"/>
    </location>
</feature>
<proteinExistence type="inferred from homology"/>
<comment type="caution">
    <text evidence="4">The sequence shown here is derived from an EMBL/GenBank/DDBJ whole genome shotgun (WGS) entry which is preliminary data.</text>
</comment>
<dbReference type="AlphaFoldDB" id="A0ABD3V6C4"/>
<evidence type="ECO:0000256" key="2">
    <source>
        <dbReference type="ARBA" id="ARBA00022679"/>
    </source>
</evidence>
<sequence length="296" mass="34673">MSAPLVDKDGFTIRANKYGDYYISPFQEIGKHQELLSHLPKLKCYDDDVIICGYGKTGTHWMWEIINKIMYGTVETVAESKLKGMLEAKLTQDIDSLPNPRILNTHLPPAMLPVEMFQKNCKILFLVRDPRDVSVSLFYHFKGSKIENYNGPWDNFLEMFLDGKVPFGSMFEYIELWELFLQQNPDIPLLVVHYEDLKKNTAEGIKRVSDFLKIPLEESTVQAIEANVDFQHLKKNEHLIYSEEMKKNIFKDEQFSFFRKGIVGDWKNHFTDAQSEAFNARFQERMKKSRFLSRYA</sequence>
<reference evidence="4 5" key="1">
    <citation type="submission" date="2024-11" db="EMBL/GenBank/DDBJ databases">
        <title>Chromosome-level genome assembly of the freshwater bivalve Anodonta woodiana.</title>
        <authorList>
            <person name="Chen X."/>
        </authorList>
    </citation>
    <scope>NUCLEOTIDE SEQUENCE [LARGE SCALE GENOMIC DNA]</scope>
    <source>
        <strain evidence="4">MN2024</strain>
        <tissue evidence="4">Gills</tissue>
    </source>
</reference>
<evidence type="ECO:0000256" key="1">
    <source>
        <dbReference type="ARBA" id="ARBA00005771"/>
    </source>
</evidence>
<dbReference type="Gene3D" id="3.40.50.300">
    <property type="entry name" value="P-loop containing nucleotide triphosphate hydrolases"/>
    <property type="match status" value="1"/>
</dbReference>
<dbReference type="GO" id="GO:0016740">
    <property type="term" value="F:transferase activity"/>
    <property type="evidence" value="ECO:0007669"/>
    <property type="project" value="UniProtKB-KW"/>
</dbReference>
<dbReference type="PANTHER" id="PTHR11783">
    <property type="entry name" value="SULFOTRANSFERASE SULT"/>
    <property type="match status" value="1"/>
</dbReference>
<dbReference type="SUPFAM" id="SSF52540">
    <property type="entry name" value="P-loop containing nucleoside triphosphate hydrolases"/>
    <property type="match status" value="1"/>
</dbReference>
<dbReference type="EMBL" id="JBJQND010000013">
    <property type="protein sequence ID" value="KAL3857025.1"/>
    <property type="molecule type" value="Genomic_DNA"/>
</dbReference>
<keyword evidence="2" id="KW-0808">Transferase</keyword>